<dbReference type="SUPFAM" id="SSF53474">
    <property type="entry name" value="alpha/beta-Hydrolases"/>
    <property type="match status" value="1"/>
</dbReference>
<comment type="caution">
    <text evidence="4">The sequence shown here is derived from an EMBL/GenBank/DDBJ whole genome shotgun (WGS) entry which is preliminary data.</text>
</comment>
<name>A0A3D8V8U1_9GAMM</name>
<reference evidence="4 5" key="1">
    <citation type="submission" date="2018-08" db="EMBL/GenBank/DDBJ databases">
        <title>Lysobacter soli KCTC 22011, whole genome shotgun sequence.</title>
        <authorList>
            <person name="Zhang X."/>
            <person name="Feng G."/>
            <person name="Zhu H."/>
        </authorList>
    </citation>
    <scope>NUCLEOTIDE SEQUENCE [LARGE SCALE GENOMIC DNA]</scope>
    <source>
        <strain evidence="4 5">KCTC 22011</strain>
    </source>
</reference>
<gene>
    <name evidence="4" type="ORF">DX912_17425</name>
</gene>
<dbReference type="Proteomes" id="UP000256829">
    <property type="component" value="Unassembled WGS sequence"/>
</dbReference>
<dbReference type="Gene3D" id="3.40.50.1820">
    <property type="entry name" value="alpha/beta hydrolase"/>
    <property type="match status" value="1"/>
</dbReference>
<proteinExistence type="inferred from homology"/>
<evidence type="ECO:0000256" key="1">
    <source>
        <dbReference type="ARBA" id="ARBA00008645"/>
    </source>
</evidence>
<dbReference type="InterPro" id="IPR050266">
    <property type="entry name" value="AB_hydrolase_sf"/>
</dbReference>
<dbReference type="InterPro" id="IPR000073">
    <property type="entry name" value="AB_hydrolase_1"/>
</dbReference>
<dbReference type="PANTHER" id="PTHR43798">
    <property type="entry name" value="MONOACYLGLYCEROL LIPASE"/>
    <property type="match status" value="1"/>
</dbReference>
<evidence type="ECO:0000313" key="5">
    <source>
        <dbReference type="Proteomes" id="UP000256829"/>
    </source>
</evidence>
<organism evidence="4 5">
    <name type="scientific">Lysobacter soli</name>
    <dbReference type="NCBI Taxonomy" id="453783"/>
    <lineage>
        <taxon>Bacteria</taxon>
        <taxon>Pseudomonadati</taxon>
        <taxon>Pseudomonadota</taxon>
        <taxon>Gammaproteobacteria</taxon>
        <taxon>Lysobacterales</taxon>
        <taxon>Lysobacteraceae</taxon>
        <taxon>Lysobacter</taxon>
    </lineage>
</organism>
<dbReference type="GO" id="GO:0016787">
    <property type="term" value="F:hydrolase activity"/>
    <property type="evidence" value="ECO:0007669"/>
    <property type="project" value="UniProtKB-KW"/>
</dbReference>
<evidence type="ECO:0000259" key="3">
    <source>
        <dbReference type="Pfam" id="PF00561"/>
    </source>
</evidence>
<dbReference type="InterPro" id="IPR029058">
    <property type="entry name" value="AB_hydrolase_fold"/>
</dbReference>
<accession>A0A3D8V8U1</accession>
<dbReference type="PRINTS" id="PR00111">
    <property type="entry name" value="ABHYDROLASE"/>
</dbReference>
<sequence length="290" mass="30882">MPARGLHDFTLDTPTGRIAGLRSEPGGARVIALHGWLDNAASFVPLAEHLHGIELVAPDLPGHGASAHLAPGADYSFAAAVNAVLDVADALGWERFSLLGHSMGAGISSLVAAACPQRVERLVAIEALGALAEVPERTVSRLREAIAAYRALRGKSLRVFPDIAIAIRARMAAGANVGSRLEERAARLLVERGVVPVEGGFTWSSDPRLTLPTMQRMTEPQIRDLVAGIECPTRVIFADPAQPYLPDALRRERAALLPAGELIVIDGGHHLHMEQPGRIAEVIGDFFVRG</sequence>
<dbReference type="GO" id="GO:0016020">
    <property type="term" value="C:membrane"/>
    <property type="evidence" value="ECO:0007669"/>
    <property type="project" value="TreeGrafter"/>
</dbReference>
<feature type="domain" description="AB hydrolase-1" evidence="3">
    <location>
        <begin position="30"/>
        <end position="134"/>
    </location>
</feature>
<protein>
    <submittedName>
        <fullName evidence="4">Alpha/beta hydrolase</fullName>
    </submittedName>
</protein>
<dbReference type="RefSeq" id="WP_115844747.1">
    <property type="nucleotide sequence ID" value="NZ_CP183976.1"/>
</dbReference>
<dbReference type="Pfam" id="PF00561">
    <property type="entry name" value="Abhydrolase_1"/>
    <property type="match status" value="1"/>
</dbReference>
<dbReference type="AlphaFoldDB" id="A0A3D8V8U1"/>
<dbReference type="InterPro" id="IPR000639">
    <property type="entry name" value="Epox_hydrolase-like"/>
</dbReference>
<evidence type="ECO:0000313" key="4">
    <source>
        <dbReference type="EMBL" id="RDY65481.1"/>
    </source>
</evidence>
<keyword evidence="5" id="KW-1185">Reference proteome</keyword>
<evidence type="ECO:0000256" key="2">
    <source>
        <dbReference type="ARBA" id="ARBA00022801"/>
    </source>
</evidence>
<comment type="similarity">
    <text evidence="1">Belongs to the AB hydrolase superfamily.</text>
</comment>
<dbReference type="EMBL" id="QTJR01000018">
    <property type="protein sequence ID" value="RDY65481.1"/>
    <property type="molecule type" value="Genomic_DNA"/>
</dbReference>
<dbReference type="PANTHER" id="PTHR43798:SF14">
    <property type="entry name" value="SERINE HYDROLASE-LIKE PROTEIN DDB_G0286239"/>
    <property type="match status" value="1"/>
</dbReference>
<dbReference type="PRINTS" id="PR00412">
    <property type="entry name" value="EPOXHYDRLASE"/>
</dbReference>
<keyword evidence="2 4" id="KW-0378">Hydrolase</keyword>